<dbReference type="SUPFAM" id="SSF55729">
    <property type="entry name" value="Acyl-CoA N-acyltransferases (Nat)"/>
    <property type="match status" value="1"/>
</dbReference>
<dbReference type="Gene3D" id="3.40.630.30">
    <property type="match status" value="1"/>
</dbReference>
<dbReference type="PANTHER" id="PTHR13947:SF37">
    <property type="entry name" value="LD18367P"/>
    <property type="match status" value="1"/>
</dbReference>
<dbReference type="PANTHER" id="PTHR13947">
    <property type="entry name" value="GNAT FAMILY N-ACETYLTRANSFERASE"/>
    <property type="match status" value="1"/>
</dbReference>
<gene>
    <name evidence="3" type="ORF">P0Y53_20815</name>
</gene>
<keyword evidence="1" id="KW-0808">Transferase</keyword>
<dbReference type="Proteomes" id="UP001220610">
    <property type="component" value="Chromosome"/>
</dbReference>
<dbReference type="CDD" id="cd04301">
    <property type="entry name" value="NAT_SF"/>
    <property type="match status" value="1"/>
</dbReference>
<dbReference type="PROSITE" id="PS51186">
    <property type="entry name" value="GNAT"/>
    <property type="match status" value="1"/>
</dbReference>
<sequence>MTKVFTIKPISNTYSQQVVDLILPIQQEEFHVPITLADQPDLLDIESSYRRLGGEFWGAFYEGELVGTIALLPANEQDAVIRKMFVKQAFRGKEFGIGQELLDTLIRHCREQGISYLYLGTVDMLKAAHRFYERNGFQRIHKTDLPPHHPTMTGDTVYYERYLNEQP</sequence>
<dbReference type="InterPro" id="IPR000182">
    <property type="entry name" value="GNAT_dom"/>
</dbReference>
<evidence type="ECO:0000259" key="2">
    <source>
        <dbReference type="PROSITE" id="PS51186"/>
    </source>
</evidence>
<proteinExistence type="predicted"/>
<dbReference type="EMBL" id="CP119311">
    <property type="protein sequence ID" value="WEK34938.1"/>
    <property type="molecule type" value="Genomic_DNA"/>
</dbReference>
<dbReference type="InterPro" id="IPR016181">
    <property type="entry name" value="Acyl_CoA_acyltransferase"/>
</dbReference>
<dbReference type="GO" id="GO:0008080">
    <property type="term" value="F:N-acetyltransferase activity"/>
    <property type="evidence" value="ECO:0007669"/>
    <property type="project" value="InterPro"/>
</dbReference>
<dbReference type="AlphaFoldDB" id="A0AAJ6BFB0"/>
<name>A0AAJ6BFB0_9BACT</name>
<organism evidence="3 4">
    <name type="scientific">Candidatus Pseudobacter hemicellulosilyticus</name>
    <dbReference type="NCBI Taxonomy" id="3121375"/>
    <lineage>
        <taxon>Bacteria</taxon>
        <taxon>Pseudomonadati</taxon>
        <taxon>Bacteroidota</taxon>
        <taxon>Chitinophagia</taxon>
        <taxon>Chitinophagales</taxon>
        <taxon>Chitinophagaceae</taxon>
        <taxon>Pseudobacter</taxon>
    </lineage>
</organism>
<dbReference type="InterPro" id="IPR050769">
    <property type="entry name" value="NAT_camello-type"/>
</dbReference>
<evidence type="ECO:0000313" key="3">
    <source>
        <dbReference type="EMBL" id="WEK34938.1"/>
    </source>
</evidence>
<feature type="domain" description="N-acetyltransferase" evidence="2">
    <location>
        <begin position="5"/>
        <end position="164"/>
    </location>
</feature>
<accession>A0AAJ6BFB0</accession>
<reference evidence="3" key="1">
    <citation type="submission" date="2023-03" db="EMBL/GenBank/DDBJ databases">
        <title>Andean soil-derived lignocellulolytic bacterial consortium as a source of novel taxa and putative plastic-active enzymes.</title>
        <authorList>
            <person name="Diaz-Garcia L."/>
            <person name="Chuvochina M."/>
            <person name="Feuerriegel G."/>
            <person name="Bunk B."/>
            <person name="Sproer C."/>
            <person name="Streit W.R."/>
            <person name="Rodriguez L.M."/>
            <person name="Overmann J."/>
            <person name="Jimenez D.J."/>
        </authorList>
    </citation>
    <scope>NUCLEOTIDE SEQUENCE</scope>
    <source>
        <strain evidence="3">MAG 7</strain>
    </source>
</reference>
<evidence type="ECO:0000313" key="4">
    <source>
        <dbReference type="Proteomes" id="UP001220610"/>
    </source>
</evidence>
<protein>
    <submittedName>
        <fullName evidence="3">GNAT family N-acetyltransferase</fullName>
    </submittedName>
</protein>
<evidence type="ECO:0000256" key="1">
    <source>
        <dbReference type="ARBA" id="ARBA00022679"/>
    </source>
</evidence>
<dbReference type="Pfam" id="PF00583">
    <property type="entry name" value="Acetyltransf_1"/>
    <property type="match status" value="1"/>
</dbReference>